<organism evidence="1 2">
    <name type="scientific">Enterovirga rhinocerotis</name>
    <dbReference type="NCBI Taxonomy" id="1339210"/>
    <lineage>
        <taxon>Bacteria</taxon>
        <taxon>Pseudomonadati</taxon>
        <taxon>Pseudomonadota</taxon>
        <taxon>Alphaproteobacteria</taxon>
        <taxon>Hyphomicrobiales</taxon>
        <taxon>Methylobacteriaceae</taxon>
        <taxon>Enterovirga</taxon>
    </lineage>
</organism>
<dbReference type="AlphaFoldDB" id="A0A4R7BYG8"/>
<evidence type="ECO:0000313" key="1">
    <source>
        <dbReference type="EMBL" id="TDR90312.1"/>
    </source>
</evidence>
<keyword evidence="2" id="KW-1185">Reference proteome</keyword>
<proteinExistence type="predicted"/>
<protein>
    <submittedName>
        <fullName evidence="1">Uncharacterized protein</fullName>
    </submittedName>
</protein>
<dbReference type="EMBL" id="SNZR01000013">
    <property type="protein sequence ID" value="TDR90312.1"/>
    <property type="molecule type" value="Genomic_DNA"/>
</dbReference>
<comment type="caution">
    <text evidence="1">The sequence shown here is derived from an EMBL/GenBank/DDBJ whole genome shotgun (WGS) entry which is preliminary data.</text>
</comment>
<dbReference type="Proteomes" id="UP000295122">
    <property type="component" value="Unassembled WGS sequence"/>
</dbReference>
<evidence type="ECO:0000313" key="2">
    <source>
        <dbReference type="Proteomes" id="UP000295122"/>
    </source>
</evidence>
<accession>A0A4R7BYG8</accession>
<reference evidence="1 2" key="1">
    <citation type="submission" date="2019-03" db="EMBL/GenBank/DDBJ databases">
        <title>Genomic Encyclopedia of Type Strains, Phase IV (KMG-IV): sequencing the most valuable type-strain genomes for metagenomic binning, comparative biology and taxonomic classification.</title>
        <authorList>
            <person name="Goeker M."/>
        </authorList>
    </citation>
    <scope>NUCLEOTIDE SEQUENCE [LARGE SCALE GENOMIC DNA]</scope>
    <source>
        <strain evidence="1 2">DSM 25903</strain>
    </source>
</reference>
<sequence length="84" mass="9286">MSALDPSVIVRDAQEAAALAIRQRGTIRLVFNPLPDGRTVATSPDADWLLEVAWSRESAKLKAMTAILRVSGWCGEHARWQREA</sequence>
<gene>
    <name evidence="1" type="ORF">EV668_3160</name>
</gene>
<name>A0A4R7BYG8_9HYPH</name>